<evidence type="ECO:0000256" key="3">
    <source>
        <dbReference type="ARBA" id="ARBA00022741"/>
    </source>
</evidence>
<dbReference type="GO" id="GO:0005829">
    <property type="term" value="C:cytosol"/>
    <property type="evidence" value="ECO:0007669"/>
    <property type="project" value="TreeGrafter"/>
</dbReference>
<dbReference type="InterPro" id="IPR011611">
    <property type="entry name" value="PfkB_dom"/>
</dbReference>
<dbReference type="Proteomes" id="UP000196778">
    <property type="component" value="Unassembled WGS sequence"/>
</dbReference>
<name>A0A1R4IV79_9MICO</name>
<dbReference type="InterPro" id="IPR017583">
    <property type="entry name" value="Tagatose/fructose_Pkinase"/>
</dbReference>
<dbReference type="PIRSF" id="PIRSF000535">
    <property type="entry name" value="1PFK/6PFK/LacC"/>
    <property type="match status" value="1"/>
</dbReference>
<keyword evidence="3" id="KW-0547">Nucleotide-binding</keyword>
<evidence type="ECO:0000313" key="8">
    <source>
        <dbReference type="EMBL" id="SJN23485.1"/>
    </source>
</evidence>
<dbReference type="PANTHER" id="PTHR46566">
    <property type="entry name" value="1-PHOSPHOFRUCTOKINASE-RELATED"/>
    <property type="match status" value="1"/>
</dbReference>
<evidence type="ECO:0000313" key="9">
    <source>
        <dbReference type="Proteomes" id="UP000196778"/>
    </source>
</evidence>
<evidence type="ECO:0000256" key="4">
    <source>
        <dbReference type="ARBA" id="ARBA00022777"/>
    </source>
</evidence>
<evidence type="ECO:0000256" key="6">
    <source>
        <dbReference type="PIRNR" id="PIRNR000535"/>
    </source>
</evidence>
<protein>
    <submittedName>
        <fullName evidence="8">1-phosphofructokinase</fullName>
        <ecNumber evidence="8">2.7.1.56</ecNumber>
    </submittedName>
</protein>
<dbReference type="RefSeq" id="WP_087136326.1">
    <property type="nucleotide sequence ID" value="NZ_FUKR01000022.1"/>
</dbReference>
<keyword evidence="5" id="KW-0067">ATP-binding</keyword>
<dbReference type="AlphaFoldDB" id="A0A1R4IV79"/>
<gene>
    <name evidence="8" type="ORF">FM119_03655</name>
</gene>
<keyword evidence="9" id="KW-1185">Reference proteome</keyword>
<evidence type="ECO:0000256" key="5">
    <source>
        <dbReference type="ARBA" id="ARBA00022840"/>
    </source>
</evidence>
<accession>A0A1R4IV79</accession>
<evidence type="ECO:0000256" key="1">
    <source>
        <dbReference type="ARBA" id="ARBA00010688"/>
    </source>
</evidence>
<evidence type="ECO:0000259" key="7">
    <source>
        <dbReference type="Pfam" id="PF00294"/>
    </source>
</evidence>
<sequence>MIVTLTAHPAVDRTLGLSTPLHPGDVHTVASERVDAGGKGVNVARAVRAAGLDATAVVPVADGDPLAEMIEATGLHLVRTPVVGTARTNLTVVDPAGVTTKLNTPGAPLDRDAERTLTRTLIEQARGARWLVLAGSLPPGTDAELYVRIIRAVRAELTDAPAIAVDTSGDALAAVVAEARPELIKPNDEEIAALTGSGHPTAGAGSAPTVEQAIELARGLVPARVGAVLLTLGSHGAALLADGVALRARAPRITVASTVGAGDSSLAGYLIAESSGRSPQDRLRTAVAYGAVAATLPGTQPPTPDAIPAWDIPVTPID</sequence>
<dbReference type="NCBIfam" id="TIGR03168">
    <property type="entry name" value="1-PFK"/>
    <property type="match status" value="1"/>
</dbReference>
<dbReference type="CDD" id="cd01164">
    <property type="entry name" value="FruK_PfkB_like"/>
    <property type="match status" value="1"/>
</dbReference>
<dbReference type="SUPFAM" id="SSF53613">
    <property type="entry name" value="Ribokinase-like"/>
    <property type="match status" value="1"/>
</dbReference>
<organism evidence="8 9">
    <name type="scientific">Mycetocola reblochoni REB411</name>
    <dbReference type="NCBI Taxonomy" id="1255698"/>
    <lineage>
        <taxon>Bacteria</taxon>
        <taxon>Bacillati</taxon>
        <taxon>Actinomycetota</taxon>
        <taxon>Actinomycetes</taxon>
        <taxon>Micrococcales</taxon>
        <taxon>Microbacteriaceae</taxon>
        <taxon>Mycetocola</taxon>
    </lineage>
</organism>
<dbReference type="Pfam" id="PF00294">
    <property type="entry name" value="PfkB"/>
    <property type="match status" value="1"/>
</dbReference>
<dbReference type="InterPro" id="IPR029056">
    <property type="entry name" value="Ribokinase-like"/>
</dbReference>
<keyword evidence="4 8" id="KW-0418">Kinase</keyword>
<comment type="similarity">
    <text evidence="1">Belongs to the carbohydrate kinase PfkB family.</text>
</comment>
<dbReference type="InterPro" id="IPR002173">
    <property type="entry name" value="Carboh/pur_kinase_PfkB_CS"/>
</dbReference>
<keyword evidence="2 6" id="KW-0808">Transferase</keyword>
<dbReference type="PANTHER" id="PTHR46566:SF5">
    <property type="entry name" value="1-PHOSPHOFRUCTOKINASE"/>
    <property type="match status" value="1"/>
</dbReference>
<dbReference type="OrthoDB" id="9801219at2"/>
<dbReference type="PROSITE" id="PS00584">
    <property type="entry name" value="PFKB_KINASES_2"/>
    <property type="match status" value="1"/>
</dbReference>
<feature type="domain" description="Carbohydrate kinase PfkB" evidence="7">
    <location>
        <begin position="22"/>
        <end position="305"/>
    </location>
</feature>
<dbReference type="EMBL" id="FUKR01000022">
    <property type="protein sequence ID" value="SJN23485.1"/>
    <property type="molecule type" value="Genomic_DNA"/>
</dbReference>
<proteinExistence type="inferred from homology"/>
<dbReference type="GO" id="GO:0008662">
    <property type="term" value="F:1-phosphofructokinase activity"/>
    <property type="evidence" value="ECO:0007669"/>
    <property type="project" value="UniProtKB-EC"/>
</dbReference>
<dbReference type="GO" id="GO:0005524">
    <property type="term" value="F:ATP binding"/>
    <property type="evidence" value="ECO:0007669"/>
    <property type="project" value="UniProtKB-KW"/>
</dbReference>
<dbReference type="EC" id="2.7.1.56" evidence="8"/>
<dbReference type="Gene3D" id="3.40.1190.20">
    <property type="match status" value="1"/>
</dbReference>
<reference evidence="9" key="1">
    <citation type="submission" date="2017-02" db="EMBL/GenBank/DDBJ databases">
        <authorList>
            <person name="Dridi B."/>
        </authorList>
    </citation>
    <scope>NUCLEOTIDE SEQUENCE [LARGE SCALE GENOMIC DNA]</scope>
    <source>
        <strain evidence="9">EB411</strain>
    </source>
</reference>
<evidence type="ECO:0000256" key="2">
    <source>
        <dbReference type="ARBA" id="ARBA00022679"/>
    </source>
</evidence>